<comment type="caution">
    <text evidence="3">The sequence shown here is derived from an EMBL/GenBank/DDBJ whole genome shotgun (WGS) entry which is preliminary data.</text>
</comment>
<organism evidence="3 4">
    <name type="scientific">Pythium insidiosum</name>
    <name type="common">Pythiosis disease agent</name>
    <dbReference type="NCBI Taxonomy" id="114742"/>
    <lineage>
        <taxon>Eukaryota</taxon>
        <taxon>Sar</taxon>
        <taxon>Stramenopiles</taxon>
        <taxon>Oomycota</taxon>
        <taxon>Peronosporomycetes</taxon>
        <taxon>Pythiales</taxon>
        <taxon>Pythiaceae</taxon>
        <taxon>Pythium</taxon>
    </lineage>
</organism>
<gene>
    <name evidence="3" type="ORF">P43SY_009634</name>
</gene>
<evidence type="ECO:0000256" key="1">
    <source>
        <dbReference type="SAM" id="SignalP"/>
    </source>
</evidence>
<proteinExistence type="predicted"/>
<accession>A0AAD5M062</accession>
<reference evidence="3" key="1">
    <citation type="submission" date="2021-12" db="EMBL/GenBank/DDBJ databases">
        <title>Prjna785345.</title>
        <authorList>
            <person name="Rujirawat T."/>
            <person name="Krajaejun T."/>
        </authorList>
    </citation>
    <scope>NUCLEOTIDE SEQUENCE</scope>
    <source>
        <strain evidence="3">Pi057C3</strain>
    </source>
</reference>
<feature type="signal peptide" evidence="1">
    <location>
        <begin position="1"/>
        <end position="21"/>
    </location>
</feature>
<dbReference type="Gene3D" id="3.40.30.10">
    <property type="entry name" value="Glutaredoxin"/>
    <property type="match status" value="1"/>
</dbReference>
<evidence type="ECO:0000313" key="3">
    <source>
        <dbReference type="EMBL" id="KAJ0399575.1"/>
    </source>
</evidence>
<dbReference type="EMBL" id="JAKCXM010000178">
    <property type="protein sequence ID" value="KAJ0399575.1"/>
    <property type="molecule type" value="Genomic_DNA"/>
</dbReference>
<sequence>MQWLSRIALAISAVCVELVSAQLPTPTKPPGFTYGHGSADAGVQLEAYIDLLCPFSKAALPGLRDVAAHYAPDEFRLRFVLFPLPYHQHAYAAAESAFTITEALGEAQFPRWLETVYDNQSKFGNKKTKNLSAVQVTDLFFQLAKDTFPDLTKASWEKGMTGYGGTDADGQARTWWKYTCTRGIAGTPTYTLNGVSLDADSEWDLNAWKKVLDPLVAANKPKEANRKDN</sequence>
<evidence type="ECO:0000259" key="2">
    <source>
        <dbReference type="Pfam" id="PF13462"/>
    </source>
</evidence>
<keyword evidence="4" id="KW-1185">Reference proteome</keyword>
<keyword evidence="1" id="KW-0732">Signal</keyword>
<dbReference type="Pfam" id="PF13462">
    <property type="entry name" value="Thioredoxin_4"/>
    <property type="match status" value="1"/>
</dbReference>
<protein>
    <recommendedName>
        <fullName evidence="2">Thioredoxin-like fold domain-containing protein</fullName>
    </recommendedName>
</protein>
<feature type="domain" description="Thioredoxin-like fold" evidence="2">
    <location>
        <begin position="37"/>
        <end position="204"/>
    </location>
</feature>
<dbReference type="Proteomes" id="UP001209570">
    <property type="component" value="Unassembled WGS sequence"/>
</dbReference>
<dbReference type="SUPFAM" id="SSF52833">
    <property type="entry name" value="Thioredoxin-like"/>
    <property type="match status" value="1"/>
</dbReference>
<dbReference type="PANTHER" id="PTHR33875">
    <property type="entry name" value="OS09G0542200 PROTEIN"/>
    <property type="match status" value="1"/>
</dbReference>
<dbReference type="AlphaFoldDB" id="A0AAD5M062"/>
<dbReference type="InterPro" id="IPR036249">
    <property type="entry name" value="Thioredoxin-like_sf"/>
</dbReference>
<evidence type="ECO:0000313" key="4">
    <source>
        <dbReference type="Proteomes" id="UP001209570"/>
    </source>
</evidence>
<dbReference type="InterPro" id="IPR012336">
    <property type="entry name" value="Thioredoxin-like_fold"/>
</dbReference>
<dbReference type="PANTHER" id="PTHR33875:SF2">
    <property type="entry name" value="ACR183CP"/>
    <property type="match status" value="1"/>
</dbReference>
<feature type="chain" id="PRO_5042156967" description="Thioredoxin-like fold domain-containing protein" evidence="1">
    <location>
        <begin position="22"/>
        <end position="229"/>
    </location>
</feature>
<name>A0AAD5M062_PYTIN</name>